<evidence type="ECO:0000256" key="3">
    <source>
        <dbReference type="ARBA" id="ARBA00022679"/>
    </source>
</evidence>
<dbReference type="eggNOG" id="COG3392">
    <property type="taxonomic scope" value="Bacteria"/>
</dbReference>
<dbReference type="EMBL" id="ACIL03000013">
    <property type="protein sequence ID" value="ESL03236.1"/>
    <property type="molecule type" value="Genomic_DNA"/>
</dbReference>
<dbReference type="PRINTS" id="PR00505">
    <property type="entry name" value="D12N6MTFRASE"/>
</dbReference>
<accession>V2Y6B7</accession>
<dbReference type="AlphaFoldDB" id="V2Y6B7"/>
<protein>
    <recommendedName>
        <fullName evidence="1">site-specific DNA-methyltransferase (adenine-specific)</fullName>
        <ecNumber evidence="1">2.1.1.72</ecNumber>
    </recommendedName>
</protein>
<dbReference type="OrthoDB" id="9805629at2"/>
<evidence type="ECO:0000256" key="4">
    <source>
        <dbReference type="ARBA" id="ARBA00022691"/>
    </source>
</evidence>
<dbReference type="SUPFAM" id="SSF53335">
    <property type="entry name" value="S-adenosyl-L-methionine-dependent methyltransferases"/>
    <property type="match status" value="1"/>
</dbReference>
<dbReference type="STRING" id="592026.GCWU0000282_002110"/>
<evidence type="ECO:0000313" key="7">
    <source>
        <dbReference type="Proteomes" id="UP000018227"/>
    </source>
</evidence>
<dbReference type="HOGENOM" id="CLU_034356_0_0_9"/>
<dbReference type="Pfam" id="PF02086">
    <property type="entry name" value="MethyltransfD12"/>
    <property type="match status" value="1"/>
</dbReference>
<evidence type="ECO:0000256" key="1">
    <source>
        <dbReference type="ARBA" id="ARBA00011900"/>
    </source>
</evidence>
<evidence type="ECO:0000256" key="5">
    <source>
        <dbReference type="ARBA" id="ARBA00047942"/>
    </source>
</evidence>
<name>V2Y6B7_9FIRM</name>
<reference evidence="6 7" key="1">
    <citation type="submission" date="2013-06" db="EMBL/GenBank/DDBJ databases">
        <authorList>
            <person name="Weinstock G."/>
            <person name="Sodergren E."/>
            <person name="Clifton S."/>
            <person name="Fulton L."/>
            <person name="Fulton B."/>
            <person name="Courtney L."/>
            <person name="Fronick C."/>
            <person name="Harrison M."/>
            <person name="Strong C."/>
            <person name="Farmer C."/>
            <person name="Delahaunty K."/>
            <person name="Markovic C."/>
            <person name="Hall O."/>
            <person name="Minx P."/>
            <person name="Tomlinson C."/>
            <person name="Mitreva M."/>
            <person name="Nelson J."/>
            <person name="Hou S."/>
            <person name="Wollam A."/>
            <person name="Pepin K.H."/>
            <person name="Johnson M."/>
            <person name="Bhonagiri V."/>
            <person name="Nash W.E."/>
            <person name="Warren W."/>
            <person name="Chinwalla A."/>
            <person name="Mardis E.R."/>
            <person name="Wilson R.K."/>
        </authorList>
    </citation>
    <scope>NUCLEOTIDE SEQUENCE [LARGE SCALE GENOMIC DNA]</scope>
    <source>
        <strain evidence="6 7">ATCC 51271</strain>
    </source>
</reference>
<dbReference type="InterPro" id="IPR029063">
    <property type="entry name" value="SAM-dependent_MTases_sf"/>
</dbReference>
<dbReference type="PROSITE" id="PS00092">
    <property type="entry name" value="N6_MTASE"/>
    <property type="match status" value="1"/>
</dbReference>
<comment type="catalytic activity">
    <reaction evidence="5">
        <text>a 2'-deoxyadenosine in DNA + S-adenosyl-L-methionine = an N(6)-methyl-2'-deoxyadenosine in DNA + S-adenosyl-L-homocysteine + H(+)</text>
        <dbReference type="Rhea" id="RHEA:15197"/>
        <dbReference type="Rhea" id="RHEA-COMP:12418"/>
        <dbReference type="Rhea" id="RHEA-COMP:12419"/>
        <dbReference type="ChEBI" id="CHEBI:15378"/>
        <dbReference type="ChEBI" id="CHEBI:57856"/>
        <dbReference type="ChEBI" id="CHEBI:59789"/>
        <dbReference type="ChEBI" id="CHEBI:90615"/>
        <dbReference type="ChEBI" id="CHEBI:90616"/>
        <dbReference type="EC" id="2.1.1.72"/>
    </reaction>
</comment>
<sequence>MNYIGSKYSLLDFIDYGLTKVSGYKDGAGCIFADLFAGTGVVGSAYKAKGCEVIANDIQYYSYVLNKHYIENIPPLNNDLLEELNSVEPLSGFIFNNYCEGSGSGRNYFTDENGKKCDAIRTYLEEIHSLGKITDNEYFYYLASLINSIDKYANTASVYAAFLKHIKKTAARDFQLTLLPVISGKPGKVYNEDVNVLIKKIQGDILYLDPPYNTRQYSANYHILETIARYDSPKLRGITGMRDYKDQKSTFCSKRTACEAFNDLIKNADFKYIFLSYNNEGIIPVDRISEIMSGYGTYSVFTKEYKRFKADKDENRKIAGDGVTEYLHCLVKK</sequence>
<dbReference type="Gene3D" id="3.40.50.150">
    <property type="entry name" value="Vaccinia Virus protein VP39"/>
    <property type="match status" value="1"/>
</dbReference>
<comment type="caution">
    <text evidence="6">The sequence shown here is derived from an EMBL/GenBank/DDBJ whole genome shotgun (WGS) entry which is preliminary data.</text>
</comment>
<evidence type="ECO:0000313" key="6">
    <source>
        <dbReference type="EMBL" id="ESL03236.1"/>
    </source>
</evidence>
<dbReference type="InterPro" id="IPR002052">
    <property type="entry name" value="DNA_methylase_N6_adenine_CS"/>
</dbReference>
<dbReference type="InterPro" id="IPR012327">
    <property type="entry name" value="MeTrfase_D12"/>
</dbReference>
<proteinExistence type="predicted"/>
<dbReference type="Proteomes" id="UP000018227">
    <property type="component" value="Unassembled WGS sequence"/>
</dbReference>
<dbReference type="GO" id="GO:0009007">
    <property type="term" value="F:site-specific DNA-methyltransferase (adenine-specific) activity"/>
    <property type="evidence" value="ECO:0007669"/>
    <property type="project" value="UniProtKB-EC"/>
</dbReference>
<dbReference type="EC" id="2.1.1.72" evidence="1"/>
<evidence type="ECO:0000256" key="2">
    <source>
        <dbReference type="ARBA" id="ARBA00022603"/>
    </source>
</evidence>
<dbReference type="GO" id="GO:0003676">
    <property type="term" value="F:nucleic acid binding"/>
    <property type="evidence" value="ECO:0007669"/>
    <property type="project" value="InterPro"/>
</dbReference>
<keyword evidence="3" id="KW-0808">Transferase</keyword>
<keyword evidence="7" id="KW-1185">Reference proteome</keyword>
<dbReference type="GO" id="GO:0009307">
    <property type="term" value="P:DNA restriction-modification system"/>
    <property type="evidence" value="ECO:0007669"/>
    <property type="project" value="InterPro"/>
</dbReference>
<gene>
    <name evidence="6" type="ORF">GCWU0000282_002110</name>
</gene>
<dbReference type="RefSeq" id="WP_023354978.1">
    <property type="nucleotide sequence ID" value="NZ_KI535368.1"/>
</dbReference>
<dbReference type="GO" id="GO:0032259">
    <property type="term" value="P:methylation"/>
    <property type="evidence" value="ECO:0007669"/>
    <property type="project" value="UniProtKB-KW"/>
</dbReference>
<organism evidence="6 7">
    <name type="scientific">Catonella morbi ATCC 51271</name>
    <dbReference type="NCBI Taxonomy" id="592026"/>
    <lineage>
        <taxon>Bacteria</taxon>
        <taxon>Bacillati</taxon>
        <taxon>Bacillota</taxon>
        <taxon>Clostridia</taxon>
        <taxon>Lachnospirales</taxon>
        <taxon>Lachnospiraceae</taxon>
        <taxon>Catonella</taxon>
    </lineage>
</organism>
<keyword evidence="2 6" id="KW-0489">Methyltransferase</keyword>
<keyword evidence="4" id="KW-0949">S-adenosyl-L-methionine</keyword>